<dbReference type="InterPro" id="IPR003903">
    <property type="entry name" value="UIM_dom"/>
</dbReference>
<dbReference type="InterPro" id="IPR001012">
    <property type="entry name" value="UBX_dom"/>
</dbReference>
<dbReference type="InterPro" id="IPR009060">
    <property type="entry name" value="UBA-like_sf"/>
</dbReference>
<dbReference type="SMART" id="SM00166">
    <property type="entry name" value="UBX"/>
    <property type="match status" value="1"/>
</dbReference>
<dbReference type="KEGG" id="jcu:105643045"/>
<dbReference type="AlphaFoldDB" id="A0A067K8U0"/>
<dbReference type="PROSITE" id="PS50033">
    <property type="entry name" value="UBX"/>
    <property type="match status" value="1"/>
</dbReference>
<dbReference type="STRING" id="180498.A0A067K8U0"/>
<gene>
    <name evidence="4" type="ORF">JCGZ_14456</name>
</gene>
<evidence type="ECO:0000256" key="2">
    <source>
        <dbReference type="SAM" id="MobiDB-lite"/>
    </source>
</evidence>
<evidence type="ECO:0000313" key="4">
    <source>
        <dbReference type="EMBL" id="KDP28685.1"/>
    </source>
</evidence>
<feature type="compositionally biased region" description="Low complexity" evidence="2">
    <location>
        <begin position="312"/>
        <end position="328"/>
    </location>
</feature>
<dbReference type="CDD" id="cd14351">
    <property type="entry name" value="UBA_Ubx1_like"/>
    <property type="match status" value="1"/>
</dbReference>
<dbReference type="GO" id="GO:0043130">
    <property type="term" value="F:ubiquitin binding"/>
    <property type="evidence" value="ECO:0007669"/>
    <property type="project" value="TreeGrafter"/>
</dbReference>
<dbReference type="PANTHER" id="PTHR23322:SF55">
    <property type="entry name" value="PLANT UBX DOMAIN-CONTAINING PROTEIN 9"/>
    <property type="match status" value="1"/>
</dbReference>
<reference evidence="4 5" key="1">
    <citation type="journal article" date="2014" name="PLoS ONE">
        <title>Global Analysis of Gene Expression Profiles in Physic Nut (Jatropha curcas L.) Seedlings Exposed to Salt Stress.</title>
        <authorList>
            <person name="Zhang L."/>
            <person name="Zhang C."/>
            <person name="Wu P."/>
            <person name="Chen Y."/>
            <person name="Li M."/>
            <person name="Jiang H."/>
            <person name="Wu G."/>
        </authorList>
    </citation>
    <scope>NUCLEOTIDE SEQUENCE [LARGE SCALE GENOMIC DNA]</scope>
    <source>
        <strain evidence="5">cv. GZQX0401</strain>
        <tissue evidence="4">Young leaves</tissue>
    </source>
</reference>
<dbReference type="SMART" id="SM00726">
    <property type="entry name" value="UIM"/>
    <property type="match status" value="2"/>
</dbReference>
<protein>
    <recommendedName>
        <fullName evidence="3">UBX domain-containing protein</fullName>
    </recommendedName>
</protein>
<dbReference type="SUPFAM" id="SSF46934">
    <property type="entry name" value="UBA-like"/>
    <property type="match status" value="1"/>
</dbReference>
<keyword evidence="5" id="KW-1185">Reference proteome</keyword>
<evidence type="ECO:0000313" key="5">
    <source>
        <dbReference type="Proteomes" id="UP000027138"/>
    </source>
</evidence>
<dbReference type="SUPFAM" id="SSF54236">
    <property type="entry name" value="Ubiquitin-like"/>
    <property type="match status" value="1"/>
</dbReference>
<evidence type="ECO:0000256" key="1">
    <source>
        <dbReference type="ARBA" id="ARBA00022786"/>
    </source>
</evidence>
<dbReference type="Proteomes" id="UP000027138">
    <property type="component" value="Unassembled WGS sequence"/>
</dbReference>
<keyword evidence="1" id="KW-0833">Ubl conjugation pathway</keyword>
<dbReference type="CDD" id="cd01767">
    <property type="entry name" value="UBX"/>
    <property type="match status" value="1"/>
</dbReference>
<feature type="region of interest" description="Disordered" evidence="2">
    <location>
        <begin position="288"/>
        <end position="331"/>
    </location>
</feature>
<dbReference type="Pfam" id="PF00789">
    <property type="entry name" value="UBX"/>
    <property type="match status" value="1"/>
</dbReference>
<dbReference type="Gene3D" id="3.10.20.90">
    <property type="entry name" value="Phosphatidylinositol 3-kinase Catalytic Subunit, Chain A, domain 1"/>
    <property type="match status" value="1"/>
</dbReference>
<organism evidence="4 5">
    <name type="scientific">Jatropha curcas</name>
    <name type="common">Barbados nut</name>
    <dbReference type="NCBI Taxonomy" id="180498"/>
    <lineage>
        <taxon>Eukaryota</taxon>
        <taxon>Viridiplantae</taxon>
        <taxon>Streptophyta</taxon>
        <taxon>Embryophyta</taxon>
        <taxon>Tracheophyta</taxon>
        <taxon>Spermatophyta</taxon>
        <taxon>Magnoliopsida</taxon>
        <taxon>eudicotyledons</taxon>
        <taxon>Gunneridae</taxon>
        <taxon>Pentapetalae</taxon>
        <taxon>rosids</taxon>
        <taxon>fabids</taxon>
        <taxon>Malpighiales</taxon>
        <taxon>Euphorbiaceae</taxon>
        <taxon>Crotonoideae</taxon>
        <taxon>Jatropheae</taxon>
        <taxon>Jatropha</taxon>
    </lineage>
</organism>
<feature type="domain" description="UBX" evidence="3">
    <location>
        <begin position="382"/>
        <end position="460"/>
    </location>
</feature>
<dbReference type="Pfam" id="PF14555">
    <property type="entry name" value="UBA_4"/>
    <property type="match status" value="1"/>
</dbReference>
<dbReference type="InterPro" id="IPR050730">
    <property type="entry name" value="UBX_domain-protein"/>
</dbReference>
<name>A0A067K8U0_JATCU</name>
<dbReference type="PANTHER" id="PTHR23322">
    <property type="entry name" value="FAS-ASSOCIATED PROTEIN"/>
    <property type="match status" value="1"/>
</dbReference>
<dbReference type="InterPro" id="IPR029071">
    <property type="entry name" value="Ubiquitin-like_domsf"/>
</dbReference>
<accession>A0A067K8U0</accession>
<evidence type="ECO:0000259" key="3">
    <source>
        <dbReference type="PROSITE" id="PS50033"/>
    </source>
</evidence>
<dbReference type="OrthoDB" id="1920064at2759"/>
<sequence>MARPPEDVIETFIRITGAAESHAVRKLEEYGGNLDEAVNAHFNEVERPIANPVPGVSPQHDFVQTPSQMQASSRGILPLLSAARSFKPSSLLDPNYRRNLLNQVGASVFNNHGPLHSHTGEFNNAYSQPYHSAPRPAFGYADQNPLSHGHQFHGNVSRDHGTHLHGSDVEEQMIQLAIEASKREDSFDIPQRQLHMEDDELAHAMSLSLKTAEQENAIREQTVQYQKQVVALNSPGRSGKTTDARWQPGSSSYQGEADHLQGQSLWGGISSKELDEAALLEAAIFGETPGGHSFQHTPHPQHAPDKSRDLCPQQVPSRPSPSQSQQIREQQDDEYLASLLADIEKETNIVKESENKMLDGKVESVRSLAAKEASLPKEPGINDENAITLLVRMPDGTRRGRRFLKSDKLQFLFDFIDVGRTVKPGTYRVVRPYPRRAFCVGESSLSLNELGLTNKQEALYLELI</sequence>
<feature type="region of interest" description="Disordered" evidence="2">
    <location>
        <begin position="231"/>
        <end position="257"/>
    </location>
</feature>
<dbReference type="EMBL" id="KK914782">
    <property type="protein sequence ID" value="KDP28685.1"/>
    <property type="molecule type" value="Genomic_DNA"/>
</dbReference>
<proteinExistence type="predicted"/>